<dbReference type="Pfam" id="PF02656">
    <property type="entry name" value="DUF202"/>
    <property type="match status" value="1"/>
</dbReference>
<evidence type="ECO:0000259" key="7">
    <source>
        <dbReference type="Pfam" id="PF02656"/>
    </source>
</evidence>
<accession>A0A8T4IL98</accession>
<dbReference type="EMBL" id="JAGSMN010000145">
    <property type="protein sequence ID" value="MBR7672921.1"/>
    <property type="molecule type" value="Genomic_DNA"/>
</dbReference>
<feature type="domain" description="DUF202" evidence="7">
    <location>
        <begin position="23"/>
        <end position="86"/>
    </location>
</feature>
<dbReference type="AlphaFoldDB" id="A0A8T4IL98"/>
<dbReference type="GO" id="GO:0012505">
    <property type="term" value="C:endomembrane system"/>
    <property type="evidence" value="ECO:0007669"/>
    <property type="project" value="UniProtKB-SubCell"/>
</dbReference>
<sequence>MSPAPPPPEPGPAPEPESEPDRDPGAQPERTRLAWRRTTLTFAVSVGLAVRSAMMKGSGAPVVIVVAVGVLAWLAFLAVAHRRIANMAASRPAVLNGRLMQGAAVCTLLMVIVGLVLLR</sequence>
<organism evidence="8 9">
    <name type="scientific">Streptomyces daliensis</name>
    <dbReference type="NCBI Taxonomy" id="299421"/>
    <lineage>
        <taxon>Bacteria</taxon>
        <taxon>Bacillati</taxon>
        <taxon>Actinomycetota</taxon>
        <taxon>Actinomycetes</taxon>
        <taxon>Kitasatosporales</taxon>
        <taxon>Streptomycetaceae</taxon>
        <taxon>Streptomyces</taxon>
    </lineage>
</organism>
<keyword evidence="2 6" id="KW-0812">Transmembrane</keyword>
<evidence type="ECO:0000313" key="9">
    <source>
        <dbReference type="Proteomes" id="UP000675554"/>
    </source>
</evidence>
<gene>
    <name evidence="8" type="ORF">KDA82_07810</name>
</gene>
<evidence type="ECO:0000256" key="4">
    <source>
        <dbReference type="ARBA" id="ARBA00023136"/>
    </source>
</evidence>
<keyword evidence="4 6" id="KW-0472">Membrane</keyword>
<reference evidence="8" key="1">
    <citation type="submission" date="2021-04" db="EMBL/GenBank/DDBJ databases">
        <title>Sequencing of actinobacteria type strains.</title>
        <authorList>
            <person name="Nguyen G.-S."/>
            <person name="Wentzel A."/>
        </authorList>
    </citation>
    <scope>NUCLEOTIDE SEQUENCE</scope>
    <source>
        <strain evidence="8">DSM 42095</strain>
    </source>
</reference>
<proteinExistence type="predicted"/>
<feature type="compositionally biased region" description="Basic and acidic residues" evidence="5">
    <location>
        <begin position="19"/>
        <end position="32"/>
    </location>
</feature>
<evidence type="ECO:0000313" key="8">
    <source>
        <dbReference type="EMBL" id="MBR7672921.1"/>
    </source>
</evidence>
<feature type="region of interest" description="Disordered" evidence="5">
    <location>
        <begin position="1"/>
        <end position="32"/>
    </location>
</feature>
<name>A0A8T4IL98_9ACTN</name>
<evidence type="ECO:0000256" key="3">
    <source>
        <dbReference type="ARBA" id="ARBA00022989"/>
    </source>
</evidence>
<feature type="transmembrane region" description="Helical" evidence="6">
    <location>
        <begin position="62"/>
        <end position="79"/>
    </location>
</feature>
<comment type="caution">
    <text evidence="8">The sequence shown here is derived from an EMBL/GenBank/DDBJ whole genome shotgun (WGS) entry which is preliminary data.</text>
</comment>
<evidence type="ECO:0000256" key="5">
    <source>
        <dbReference type="SAM" id="MobiDB-lite"/>
    </source>
</evidence>
<evidence type="ECO:0000256" key="2">
    <source>
        <dbReference type="ARBA" id="ARBA00022692"/>
    </source>
</evidence>
<protein>
    <submittedName>
        <fullName evidence="8">DUF202 domain-containing protein</fullName>
    </submittedName>
</protein>
<feature type="compositionally biased region" description="Pro residues" evidence="5">
    <location>
        <begin position="1"/>
        <end position="15"/>
    </location>
</feature>
<keyword evidence="9" id="KW-1185">Reference proteome</keyword>
<keyword evidence="3 6" id="KW-1133">Transmembrane helix</keyword>
<feature type="transmembrane region" description="Helical" evidence="6">
    <location>
        <begin position="99"/>
        <end position="118"/>
    </location>
</feature>
<dbReference type="InterPro" id="IPR003807">
    <property type="entry name" value="DUF202"/>
</dbReference>
<dbReference type="Proteomes" id="UP000675554">
    <property type="component" value="Unassembled WGS sequence"/>
</dbReference>
<evidence type="ECO:0000256" key="6">
    <source>
        <dbReference type="SAM" id="Phobius"/>
    </source>
</evidence>
<comment type="subcellular location">
    <subcellularLocation>
        <location evidence="1">Endomembrane system</location>
        <topology evidence="1">Multi-pass membrane protein</topology>
    </subcellularLocation>
</comment>
<evidence type="ECO:0000256" key="1">
    <source>
        <dbReference type="ARBA" id="ARBA00004127"/>
    </source>
</evidence>